<dbReference type="Proteomes" id="UP000298127">
    <property type="component" value="Unassembled WGS sequence"/>
</dbReference>
<dbReference type="RefSeq" id="WP_135120093.1">
    <property type="nucleotide sequence ID" value="NZ_SPQZ01000003.1"/>
</dbReference>
<evidence type="ECO:0000313" key="4">
    <source>
        <dbReference type="Proteomes" id="UP000298127"/>
    </source>
</evidence>
<dbReference type="InterPro" id="IPR024301">
    <property type="entry name" value="Amidase_6"/>
</dbReference>
<reference evidence="3 4" key="1">
    <citation type="journal article" date="2018" name="J. Microbiol.">
        <title>Leifsonia flava sp. nov., a novel actinobacterium isolated from the rhizosphere of Aquilegia viridiflora.</title>
        <authorList>
            <person name="Cai Y."/>
            <person name="Tao W.Z."/>
            <person name="Ma Y.J."/>
            <person name="Cheng J."/>
            <person name="Zhang M.Y."/>
            <person name="Zhang Y.X."/>
        </authorList>
    </citation>
    <scope>NUCLEOTIDE SEQUENCE [LARGE SCALE GENOMIC DNA]</scope>
    <source>
        <strain evidence="3 4">SYP-B2174</strain>
    </source>
</reference>
<dbReference type="InterPro" id="IPR038765">
    <property type="entry name" value="Papain-like_cys_pep_sf"/>
</dbReference>
<feature type="chain" id="PRO_5039114282" evidence="1">
    <location>
        <begin position="27"/>
        <end position="228"/>
    </location>
</feature>
<dbReference type="Pfam" id="PF12671">
    <property type="entry name" value="Amidase_6"/>
    <property type="match status" value="1"/>
</dbReference>
<dbReference type="PANTHER" id="PTHR40032">
    <property type="entry name" value="EXPORTED PROTEIN-RELATED"/>
    <property type="match status" value="1"/>
</dbReference>
<keyword evidence="4" id="KW-1185">Reference proteome</keyword>
<dbReference type="PANTHER" id="PTHR40032:SF1">
    <property type="entry name" value="EXPORTED PROTEIN"/>
    <property type="match status" value="1"/>
</dbReference>
<sequence>MPRSSPSYSRALATIAMTAASVAVLAACSGPVATAEKTEAAPKASTSAEIPAPVQEASKAEAAPASAALSAPVQAQIDYALTYWQNYNEAEFGVLGENDCVNFASQTLLARGWVQDDQWFHADDVYSSSDTWRSSTSFRDWLETRPDLATALDDSQRDQVSVGDIVQFDWDQSGDRDHTGVVTRVTHENGSTQVFFAGHTLDSDYRSVDTAITEDHPGGAVYYWHIVS</sequence>
<accession>A0A4Y9R049</accession>
<keyword evidence="1" id="KW-0732">Signal</keyword>
<organism evidence="3 4">
    <name type="scientific">Orlajensenia leifsoniae</name>
    <dbReference type="NCBI Taxonomy" id="2561933"/>
    <lineage>
        <taxon>Bacteria</taxon>
        <taxon>Bacillati</taxon>
        <taxon>Actinomycetota</taxon>
        <taxon>Actinomycetes</taxon>
        <taxon>Micrococcales</taxon>
        <taxon>Microbacteriaceae</taxon>
        <taxon>Orlajensenia</taxon>
    </lineage>
</organism>
<gene>
    <name evidence="3" type="ORF">E4M00_08615</name>
</gene>
<dbReference type="PROSITE" id="PS51257">
    <property type="entry name" value="PROKAR_LIPOPROTEIN"/>
    <property type="match status" value="1"/>
</dbReference>
<evidence type="ECO:0000313" key="3">
    <source>
        <dbReference type="EMBL" id="TFV98089.1"/>
    </source>
</evidence>
<feature type="signal peptide" evidence="1">
    <location>
        <begin position="1"/>
        <end position="26"/>
    </location>
</feature>
<dbReference type="AlphaFoldDB" id="A0A4Y9R049"/>
<name>A0A4Y9R049_9MICO</name>
<evidence type="ECO:0000259" key="2">
    <source>
        <dbReference type="Pfam" id="PF12671"/>
    </source>
</evidence>
<feature type="domain" description="Putative amidase" evidence="2">
    <location>
        <begin position="75"/>
        <end position="212"/>
    </location>
</feature>
<evidence type="ECO:0000256" key="1">
    <source>
        <dbReference type="SAM" id="SignalP"/>
    </source>
</evidence>
<comment type="caution">
    <text evidence="3">The sequence shown here is derived from an EMBL/GenBank/DDBJ whole genome shotgun (WGS) entry which is preliminary data.</text>
</comment>
<dbReference type="EMBL" id="SPQZ01000003">
    <property type="protein sequence ID" value="TFV98089.1"/>
    <property type="molecule type" value="Genomic_DNA"/>
</dbReference>
<proteinExistence type="predicted"/>
<protein>
    <submittedName>
        <fullName evidence="3">CHAP domain-containing protein</fullName>
    </submittedName>
</protein>
<dbReference type="SUPFAM" id="SSF54001">
    <property type="entry name" value="Cysteine proteinases"/>
    <property type="match status" value="1"/>
</dbReference>